<dbReference type="Pfam" id="PF12710">
    <property type="entry name" value="HAD"/>
    <property type="match status" value="1"/>
</dbReference>
<evidence type="ECO:0000256" key="5">
    <source>
        <dbReference type="ARBA" id="ARBA00023136"/>
    </source>
</evidence>
<feature type="transmembrane region" description="Helical" evidence="6">
    <location>
        <begin position="387"/>
        <end position="409"/>
    </location>
</feature>
<dbReference type="InterPro" id="IPR023214">
    <property type="entry name" value="HAD_sf"/>
</dbReference>
<dbReference type="GO" id="GO:0016020">
    <property type="term" value="C:membrane"/>
    <property type="evidence" value="ECO:0007669"/>
    <property type="project" value="UniProtKB-SubCell"/>
</dbReference>
<evidence type="ECO:0000256" key="6">
    <source>
        <dbReference type="SAM" id="Phobius"/>
    </source>
</evidence>
<proteinExistence type="predicted"/>
<feature type="transmembrane region" description="Helical" evidence="6">
    <location>
        <begin position="288"/>
        <end position="309"/>
    </location>
</feature>
<protein>
    <submittedName>
        <fullName evidence="7">UbiA family prenyltransferase</fullName>
    </submittedName>
</protein>
<dbReference type="NCBIfam" id="NF006088">
    <property type="entry name" value="PRK08238.1"/>
    <property type="match status" value="1"/>
</dbReference>
<name>A0A4Q1KE03_9SPHN</name>
<evidence type="ECO:0000256" key="1">
    <source>
        <dbReference type="ARBA" id="ARBA00004141"/>
    </source>
</evidence>
<accession>A0A4Q1KE03</accession>
<feature type="transmembrane region" description="Helical" evidence="6">
    <location>
        <begin position="421"/>
        <end position="439"/>
    </location>
</feature>
<dbReference type="AlphaFoldDB" id="A0A4Q1KE03"/>
<dbReference type="EMBL" id="SBKP01000014">
    <property type="protein sequence ID" value="RXR26577.1"/>
    <property type="molecule type" value="Genomic_DNA"/>
</dbReference>
<keyword evidence="5 6" id="KW-0472">Membrane</keyword>
<feature type="transmembrane region" description="Helical" evidence="6">
    <location>
        <begin position="221"/>
        <end position="241"/>
    </location>
</feature>
<organism evidence="7 8">
    <name type="scientific">Sphingobium fluviale</name>
    <dbReference type="NCBI Taxonomy" id="2506423"/>
    <lineage>
        <taxon>Bacteria</taxon>
        <taxon>Pseudomonadati</taxon>
        <taxon>Pseudomonadota</taxon>
        <taxon>Alphaproteobacteria</taxon>
        <taxon>Sphingomonadales</taxon>
        <taxon>Sphingomonadaceae</taxon>
        <taxon>Sphingobium</taxon>
    </lineage>
</organism>
<feature type="transmembrane region" description="Helical" evidence="6">
    <location>
        <begin position="262"/>
        <end position="282"/>
    </location>
</feature>
<dbReference type="CDD" id="cd13963">
    <property type="entry name" value="PT_UbiA_2"/>
    <property type="match status" value="1"/>
</dbReference>
<dbReference type="OrthoDB" id="9803632at2"/>
<dbReference type="Proteomes" id="UP000290958">
    <property type="component" value="Unassembled WGS sequence"/>
</dbReference>
<dbReference type="InterPro" id="IPR000537">
    <property type="entry name" value="UbiA_prenyltransferase"/>
</dbReference>
<dbReference type="SUPFAM" id="SSF56784">
    <property type="entry name" value="HAD-like"/>
    <property type="match status" value="1"/>
</dbReference>
<keyword evidence="3 6" id="KW-0812">Transmembrane</keyword>
<evidence type="ECO:0000256" key="4">
    <source>
        <dbReference type="ARBA" id="ARBA00022989"/>
    </source>
</evidence>
<keyword evidence="8" id="KW-1185">Reference proteome</keyword>
<comment type="caution">
    <text evidence="7">The sequence shown here is derived from an EMBL/GenBank/DDBJ whole genome shotgun (WGS) entry which is preliminary data.</text>
</comment>
<comment type="subcellular location">
    <subcellularLocation>
        <location evidence="1">Membrane</location>
        <topology evidence="1">Multi-pass membrane protein</topology>
    </subcellularLocation>
</comment>
<dbReference type="RefSeq" id="WP_129404983.1">
    <property type="nucleotide sequence ID" value="NZ_SBKP01000014.1"/>
</dbReference>
<dbReference type="Gene3D" id="1.10.357.140">
    <property type="entry name" value="UbiA prenyltransferase"/>
    <property type="match status" value="1"/>
</dbReference>
<dbReference type="InterPro" id="IPR036412">
    <property type="entry name" value="HAD-like_sf"/>
</dbReference>
<keyword evidence="2" id="KW-1003">Cell membrane</keyword>
<keyword evidence="7" id="KW-0808">Transferase</keyword>
<dbReference type="InterPro" id="IPR044878">
    <property type="entry name" value="UbiA_sf"/>
</dbReference>
<gene>
    <name evidence="7" type="ORF">EQG66_12780</name>
</gene>
<dbReference type="GO" id="GO:0016765">
    <property type="term" value="F:transferase activity, transferring alkyl or aryl (other than methyl) groups"/>
    <property type="evidence" value="ECO:0007669"/>
    <property type="project" value="InterPro"/>
</dbReference>
<evidence type="ECO:0000256" key="3">
    <source>
        <dbReference type="ARBA" id="ARBA00022692"/>
    </source>
</evidence>
<dbReference type="Pfam" id="PF01040">
    <property type="entry name" value="UbiA"/>
    <property type="match status" value="1"/>
</dbReference>
<keyword evidence="4 6" id="KW-1133">Transmembrane helix</keyword>
<dbReference type="Gene3D" id="3.40.50.1000">
    <property type="entry name" value="HAD superfamily/HAD-like"/>
    <property type="match status" value="1"/>
</dbReference>
<sequence length="476" mass="51064">MTAPLPPPLIVDLDGTLVRTDTLVESAVCVATRAPMRFATLLPRVFKGRAALKHALADAARLDCATLPYDAEILAFIEKRKASGGQVWLVTAADARIAHGVADHLKLFDGVIASDGAHNLKGPNKAAALAARFPHGFDYIGDARADLPVWEKADHAYVAGGSAAVARALKEQGITPARIFAPAPMRGRDWAKALRLHQWSKNIMLFVPLLLGQAFHDPAVVARVLCGFIAFGLVASATYLFNDMNDLAADRTHPAKRYRALASGRLSLLKGTAIGAVMLIAGMAGAVFISPGFALVLLCYLVVTLAYSLWLKAQPLLDVMVIGGLFTLRVQAGVELAEQPQSLWLTSFAMILFGSLALAKRHAELIRAAADGRTVAGRGYLASDTPLTVSLGIATAAMSVLVMLFYMQFDVAGKGLYDHPQRLFFVPLVLGSWLIRIWVKAHRGALHDDPVVFALKDRVSWLHGAMIGVCWLAAVG</sequence>
<evidence type="ECO:0000256" key="2">
    <source>
        <dbReference type="ARBA" id="ARBA00022475"/>
    </source>
</evidence>
<reference evidence="8" key="1">
    <citation type="submission" date="2019-01" db="EMBL/GenBank/DDBJ databases">
        <title>Cytophagaceae bacterium strain CAR-16.</title>
        <authorList>
            <person name="Chen W.-M."/>
        </authorList>
    </citation>
    <scope>NUCLEOTIDE SEQUENCE [LARGE SCALE GENOMIC DNA]</scope>
    <source>
        <strain evidence="8">CHR27</strain>
    </source>
</reference>
<evidence type="ECO:0000313" key="8">
    <source>
        <dbReference type="Proteomes" id="UP000290958"/>
    </source>
</evidence>
<evidence type="ECO:0000313" key="7">
    <source>
        <dbReference type="EMBL" id="RXR26577.1"/>
    </source>
</evidence>